<dbReference type="InterPro" id="IPR031846">
    <property type="entry name" value="Hvcn1"/>
</dbReference>
<evidence type="ECO:0000256" key="7">
    <source>
        <dbReference type="ARBA" id="ARBA00022989"/>
    </source>
</evidence>
<evidence type="ECO:0000256" key="12">
    <source>
        <dbReference type="SAM" id="MobiDB-lite"/>
    </source>
</evidence>
<dbReference type="SUPFAM" id="SSF81324">
    <property type="entry name" value="Voltage-gated potassium channels"/>
    <property type="match status" value="1"/>
</dbReference>
<evidence type="ECO:0000256" key="6">
    <source>
        <dbReference type="ARBA" id="ARBA00022882"/>
    </source>
</evidence>
<feature type="coiled-coil region" evidence="11">
    <location>
        <begin position="386"/>
        <end position="434"/>
    </location>
</feature>
<keyword evidence="5 13" id="KW-0732">Signal</keyword>
<dbReference type="Gene3D" id="1.20.120.350">
    <property type="entry name" value="Voltage-gated potassium channels. Chain C"/>
    <property type="match status" value="1"/>
</dbReference>
<organism evidence="15 16">
    <name type="scientific">Phellinidium pouzarii</name>
    <dbReference type="NCBI Taxonomy" id="167371"/>
    <lineage>
        <taxon>Eukaryota</taxon>
        <taxon>Fungi</taxon>
        <taxon>Dikarya</taxon>
        <taxon>Basidiomycota</taxon>
        <taxon>Agaricomycotina</taxon>
        <taxon>Agaricomycetes</taxon>
        <taxon>Hymenochaetales</taxon>
        <taxon>Hymenochaetaceae</taxon>
        <taxon>Phellinidium</taxon>
    </lineage>
</organism>
<feature type="domain" description="Yeast cell wall synthesis Kre9/Knh1-like N-terminal" evidence="14">
    <location>
        <begin position="25"/>
        <end position="115"/>
    </location>
</feature>
<protein>
    <recommendedName>
        <fullName evidence="14">Yeast cell wall synthesis Kre9/Knh1-like N-terminal domain-containing protein</fullName>
    </recommendedName>
</protein>
<proteinExistence type="predicted"/>
<dbReference type="GO" id="GO:0005886">
    <property type="term" value="C:plasma membrane"/>
    <property type="evidence" value="ECO:0007669"/>
    <property type="project" value="UniProtKB-SubCell"/>
</dbReference>
<evidence type="ECO:0000256" key="1">
    <source>
        <dbReference type="ARBA" id="ARBA00004651"/>
    </source>
</evidence>
<keyword evidence="7" id="KW-1133">Transmembrane helix</keyword>
<feature type="chain" id="PRO_5020965062" description="Yeast cell wall synthesis Kre9/Knh1-like N-terminal domain-containing protein" evidence="13">
    <location>
        <begin position="20"/>
        <end position="440"/>
    </location>
</feature>
<evidence type="ECO:0000313" key="15">
    <source>
        <dbReference type="EMBL" id="THH05451.1"/>
    </source>
</evidence>
<dbReference type="Pfam" id="PF10342">
    <property type="entry name" value="Kre9_KNH"/>
    <property type="match status" value="1"/>
</dbReference>
<evidence type="ECO:0000313" key="16">
    <source>
        <dbReference type="Proteomes" id="UP000308199"/>
    </source>
</evidence>
<evidence type="ECO:0000256" key="9">
    <source>
        <dbReference type="ARBA" id="ARBA00023136"/>
    </source>
</evidence>
<evidence type="ECO:0000256" key="4">
    <source>
        <dbReference type="ARBA" id="ARBA00022692"/>
    </source>
</evidence>
<evidence type="ECO:0000256" key="11">
    <source>
        <dbReference type="SAM" id="Coils"/>
    </source>
</evidence>
<keyword evidence="9" id="KW-0472">Membrane</keyword>
<keyword evidence="4" id="KW-0812">Transmembrane</keyword>
<feature type="signal peptide" evidence="13">
    <location>
        <begin position="1"/>
        <end position="19"/>
    </location>
</feature>
<dbReference type="AlphaFoldDB" id="A0A4S4L3N1"/>
<comment type="caution">
    <text evidence="15">The sequence shown here is derived from an EMBL/GenBank/DDBJ whole genome shotgun (WGS) entry which is preliminary data.</text>
</comment>
<keyword evidence="16" id="KW-1185">Reference proteome</keyword>
<dbReference type="InterPro" id="IPR027359">
    <property type="entry name" value="Volt_channel_dom_sf"/>
</dbReference>
<keyword evidence="8" id="KW-0406">Ion transport</keyword>
<evidence type="ECO:0000259" key="14">
    <source>
        <dbReference type="Pfam" id="PF10342"/>
    </source>
</evidence>
<dbReference type="GO" id="GO:0030171">
    <property type="term" value="F:voltage-gated proton channel activity"/>
    <property type="evidence" value="ECO:0007669"/>
    <property type="project" value="InterPro"/>
</dbReference>
<dbReference type="OrthoDB" id="427456at2759"/>
<evidence type="ECO:0000256" key="8">
    <source>
        <dbReference type="ARBA" id="ARBA00023065"/>
    </source>
</evidence>
<evidence type="ECO:0000256" key="10">
    <source>
        <dbReference type="ARBA" id="ARBA00023303"/>
    </source>
</evidence>
<sequence>MYFPKSVITLLAVASSALAITINQPSSSLFWVQNTSNTIAWTFSSTDPNPVDITVTNSNSSFLNGVFSIARNLDVSNGSFTVTNVTLVVASGYVVNFVNSTNQTQIFASSQPFSVMAAGTTPATTSTSAASSSATSPSGSASGSSGSATGTSASAASSSSSAAIRASVGEFPMLAVLISTASRVVASASTTEMTGGTDEQRPLLGGVDSDLENSADDQEHQVEHNPLKPTWREKTAETLESPTTHKLVIALIAIDASCVLADLIFTFLNPDCPPAPTPTPSPSFLSSILLTVEDDQPAWLSVLAYISLAITTLFLAEIPLALWCFGTKYYTPRGGSPYGPLHLFDALVIITTFVLEAVLRGREREVAGLLVLLRLWRLVKLVGGIAVGAGELNEQLSDQLDEAQQQLRETSAQAARLENENSTLRSRLMTLENARSGEFR</sequence>
<evidence type="ECO:0000256" key="13">
    <source>
        <dbReference type="SAM" id="SignalP"/>
    </source>
</evidence>
<dbReference type="Proteomes" id="UP000308199">
    <property type="component" value="Unassembled WGS sequence"/>
</dbReference>
<evidence type="ECO:0000256" key="3">
    <source>
        <dbReference type="ARBA" id="ARBA00022475"/>
    </source>
</evidence>
<accession>A0A4S4L3N1</accession>
<evidence type="ECO:0000256" key="2">
    <source>
        <dbReference type="ARBA" id="ARBA00022448"/>
    </source>
</evidence>
<keyword evidence="10" id="KW-0407">Ion channel</keyword>
<keyword evidence="6" id="KW-0851">Voltage-gated channel</keyword>
<dbReference type="GO" id="GO:0034702">
    <property type="term" value="C:monoatomic ion channel complex"/>
    <property type="evidence" value="ECO:0007669"/>
    <property type="project" value="UniProtKB-KW"/>
</dbReference>
<name>A0A4S4L3N1_9AGAM</name>
<dbReference type="PANTHER" id="PTHR46480:SF1">
    <property type="entry name" value="VOLTAGE-GATED HYDROGEN CHANNEL 1"/>
    <property type="match status" value="1"/>
</dbReference>
<keyword evidence="2" id="KW-0813">Transport</keyword>
<comment type="subcellular location">
    <subcellularLocation>
        <location evidence="1">Cell membrane</location>
        <topology evidence="1">Multi-pass membrane protein</topology>
    </subcellularLocation>
</comment>
<gene>
    <name evidence="15" type="ORF">EW145_g4781</name>
</gene>
<keyword evidence="11" id="KW-0175">Coiled coil</keyword>
<dbReference type="EMBL" id="SGPK01000260">
    <property type="protein sequence ID" value="THH05451.1"/>
    <property type="molecule type" value="Genomic_DNA"/>
</dbReference>
<evidence type="ECO:0000256" key="5">
    <source>
        <dbReference type="ARBA" id="ARBA00022729"/>
    </source>
</evidence>
<reference evidence="15 16" key="1">
    <citation type="submission" date="2019-02" db="EMBL/GenBank/DDBJ databases">
        <title>Genome sequencing of the rare red list fungi Phellinidium pouzarii.</title>
        <authorList>
            <person name="Buettner E."/>
            <person name="Kellner H."/>
        </authorList>
    </citation>
    <scope>NUCLEOTIDE SEQUENCE [LARGE SCALE GENOMIC DNA]</scope>
    <source>
        <strain evidence="15 16">DSM 108285</strain>
    </source>
</reference>
<keyword evidence="3" id="KW-1003">Cell membrane</keyword>
<feature type="region of interest" description="Disordered" evidence="12">
    <location>
        <begin position="119"/>
        <end position="156"/>
    </location>
</feature>
<dbReference type="InterPro" id="IPR018466">
    <property type="entry name" value="Kre9/Knh1-like_N"/>
</dbReference>
<dbReference type="PANTHER" id="PTHR46480">
    <property type="entry name" value="F20B24.22"/>
    <property type="match status" value="1"/>
</dbReference>